<sequence length="241" mass="27415">MQTDSLILNFRRSGFKITSKTNDWSPVGIPPNVQLGFMADGSQNSPKVPKIEAPPSRHETKVVRAVLKTGIQTEISFIPHLRSKWKIICDNYNSEFLPIEIFLTRLADMYQVKDLSQADSYYLLSLVTFCTIPGWVNFNDFVMLFSNFGEKNAVIPKLVLLLNSNKKCGNFLRFEFYTGQKPDEKTNVYFSNGPSYGFIVLWPDGGTLEITNDFNTPFFSEFLVDSGGNRYQSWDLIVNSS</sequence>
<comment type="caution">
    <text evidence="2">The sequence shown here is derived from an EMBL/GenBank/DDBJ whole genome shotgun (WGS) entry which is preliminary data.</text>
</comment>
<dbReference type="GeneID" id="94846215"/>
<name>A0A1J4JGD7_9EUKA</name>
<evidence type="ECO:0000313" key="3">
    <source>
        <dbReference type="Proteomes" id="UP000179807"/>
    </source>
</evidence>
<feature type="domain" description="Initiator binding protein 39kDa C-terminal" evidence="1">
    <location>
        <begin position="77"/>
        <end position="239"/>
    </location>
</feature>
<accession>A0A1J4JGD7</accession>
<proteinExistence type="predicted"/>
<dbReference type="InterPro" id="IPR024238">
    <property type="entry name" value="IBP39_C"/>
</dbReference>
<dbReference type="AlphaFoldDB" id="A0A1J4JGD7"/>
<gene>
    <name evidence="2" type="ORF">TRFO_37567</name>
</gene>
<dbReference type="VEuPathDB" id="TrichDB:TRFO_37567"/>
<dbReference type="EMBL" id="MLAK01001187">
    <property type="protein sequence ID" value="OHS96268.1"/>
    <property type="molecule type" value="Genomic_DNA"/>
</dbReference>
<evidence type="ECO:0000313" key="2">
    <source>
        <dbReference type="EMBL" id="OHS96268.1"/>
    </source>
</evidence>
<dbReference type="RefSeq" id="XP_068349405.1">
    <property type="nucleotide sequence ID" value="XM_068511511.1"/>
</dbReference>
<keyword evidence="3" id="KW-1185">Reference proteome</keyword>
<organism evidence="2 3">
    <name type="scientific">Tritrichomonas foetus</name>
    <dbReference type="NCBI Taxonomy" id="1144522"/>
    <lineage>
        <taxon>Eukaryota</taxon>
        <taxon>Metamonada</taxon>
        <taxon>Parabasalia</taxon>
        <taxon>Tritrichomonadida</taxon>
        <taxon>Tritrichomonadidae</taxon>
        <taxon>Tritrichomonas</taxon>
    </lineage>
</organism>
<protein>
    <recommendedName>
        <fullName evidence="1">Initiator binding protein 39kDa C-terminal domain-containing protein</fullName>
    </recommendedName>
</protein>
<dbReference type="Proteomes" id="UP000179807">
    <property type="component" value="Unassembled WGS sequence"/>
</dbReference>
<evidence type="ECO:0000259" key="1">
    <source>
        <dbReference type="Pfam" id="PF11422"/>
    </source>
</evidence>
<reference evidence="2" key="1">
    <citation type="submission" date="2016-10" db="EMBL/GenBank/DDBJ databases">
        <authorList>
            <person name="Benchimol M."/>
            <person name="Almeida L.G."/>
            <person name="Vasconcelos A.T."/>
            <person name="Perreira-Neves A."/>
            <person name="Rosa I.A."/>
            <person name="Tasca T."/>
            <person name="Bogo M.R."/>
            <person name="de Souza W."/>
        </authorList>
    </citation>
    <scope>NUCLEOTIDE SEQUENCE [LARGE SCALE GENOMIC DNA]</scope>
    <source>
        <strain evidence="2">K</strain>
    </source>
</reference>
<dbReference type="Pfam" id="PF11422">
    <property type="entry name" value="IBP39"/>
    <property type="match status" value="1"/>
</dbReference>